<proteinExistence type="predicted"/>
<accession>A0AAD8NPE5</accession>
<dbReference type="Proteomes" id="UP001229421">
    <property type="component" value="Unassembled WGS sequence"/>
</dbReference>
<comment type="caution">
    <text evidence="1">The sequence shown here is derived from an EMBL/GenBank/DDBJ whole genome shotgun (WGS) entry which is preliminary data.</text>
</comment>
<keyword evidence="2" id="KW-1185">Reference proteome</keyword>
<gene>
    <name evidence="1" type="ORF">QVD17_18813</name>
</gene>
<evidence type="ECO:0000313" key="1">
    <source>
        <dbReference type="EMBL" id="KAK1423510.1"/>
    </source>
</evidence>
<evidence type="ECO:0000313" key="2">
    <source>
        <dbReference type="Proteomes" id="UP001229421"/>
    </source>
</evidence>
<protein>
    <submittedName>
        <fullName evidence="1">Uncharacterized protein</fullName>
    </submittedName>
</protein>
<organism evidence="1 2">
    <name type="scientific">Tagetes erecta</name>
    <name type="common">African marigold</name>
    <dbReference type="NCBI Taxonomy" id="13708"/>
    <lineage>
        <taxon>Eukaryota</taxon>
        <taxon>Viridiplantae</taxon>
        <taxon>Streptophyta</taxon>
        <taxon>Embryophyta</taxon>
        <taxon>Tracheophyta</taxon>
        <taxon>Spermatophyta</taxon>
        <taxon>Magnoliopsida</taxon>
        <taxon>eudicotyledons</taxon>
        <taxon>Gunneridae</taxon>
        <taxon>Pentapetalae</taxon>
        <taxon>asterids</taxon>
        <taxon>campanulids</taxon>
        <taxon>Asterales</taxon>
        <taxon>Asteraceae</taxon>
        <taxon>Asteroideae</taxon>
        <taxon>Heliantheae alliance</taxon>
        <taxon>Tageteae</taxon>
        <taxon>Tagetes</taxon>
    </lineage>
</organism>
<sequence length="92" mass="10934">MLEDYMVSFTVYDLKNYVLTIRIFIKKHMTMNSLHILIKCPHVNPQEMVFVMTMDHPSSFSPHLSSPLTNHKNPPNFHYDHVGRFVMMQVFH</sequence>
<dbReference type="EMBL" id="JAUHHV010000005">
    <property type="protein sequence ID" value="KAK1423510.1"/>
    <property type="molecule type" value="Genomic_DNA"/>
</dbReference>
<name>A0AAD8NPE5_TARER</name>
<dbReference type="AlphaFoldDB" id="A0AAD8NPE5"/>
<reference evidence="1" key="1">
    <citation type="journal article" date="2023" name="bioRxiv">
        <title>Improved chromosome-level genome assembly for marigold (Tagetes erecta).</title>
        <authorList>
            <person name="Jiang F."/>
            <person name="Yuan L."/>
            <person name="Wang S."/>
            <person name="Wang H."/>
            <person name="Xu D."/>
            <person name="Wang A."/>
            <person name="Fan W."/>
        </authorList>
    </citation>
    <scope>NUCLEOTIDE SEQUENCE</scope>
    <source>
        <strain evidence="1">WSJ</strain>
        <tissue evidence="1">Leaf</tissue>
    </source>
</reference>